<protein>
    <submittedName>
        <fullName evidence="1">Uncharacterized protein</fullName>
    </submittedName>
</protein>
<evidence type="ECO:0000313" key="2">
    <source>
        <dbReference type="Proteomes" id="UP000315010"/>
    </source>
</evidence>
<dbReference type="EMBL" id="SJPJ01000001">
    <property type="protein sequence ID" value="TWT81492.1"/>
    <property type="molecule type" value="Genomic_DNA"/>
</dbReference>
<accession>A0A5C5Z285</accession>
<dbReference type="Proteomes" id="UP000315010">
    <property type="component" value="Unassembled WGS sequence"/>
</dbReference>
<keyword evidence="2" id="KW-1185">Reference proteome</keyword>
<reference evidence="1 2" key="1">
    <citation type="submission" date="2019-02" db="EMBL/GenBank/DDBJ databases">
        <title>Deep-cultivation of Planctomycetes and their phenomic and genomic characterization uncovers novel biology.</title>
        <authorList>
            <person name="Wiegand S."/>
            <person name="Jogler M."/>
            <person name="Boedeker C."/>
            <person name="Pinto D."/>
            <person name="Vollmers J."/>
            <person name="Rivas-Marin E."/>
            <person name="Kohn T."/>
            <person name="Peeters S.H."/>
            <person name="Heuer A."/>
            <person name="Rast P."/>
            <person name="Oberbeckmann S."/>
            <person name="Bunk B."/>
            <person name="Jeske O."/>
            <person name="Meyerdierks A."/>
            <person name="Storesund J.E."/>
            <person name="Kallscheuer N."/>
            <person name="Luecker S."/>
            <person name="Lage O.M."/>
            <person name="Pohl T."/>
            <person name="Merkel B.J."/>
            <person name="Hornburger P."/>
            <person name="Mueller R.-W."/>
            <person name="Bruemmer F."/>
            <person name="Labrenz M."/>
            <person name="Spormann A.M."/>
            <person name="Op Den Camp H."/>
            <person name="Overmann J."/>
            <person name="Amann R."/>
            <person name="Jetten M.S.M."/>
            <person name="Mascher T."/>
            <person name="Medema M.H."/>
            <person name="Devos D.P."/>
            <person name="Kaster A.-K."/>
            <person name="Ovreas L."/>
            <person name="Rohde M."/>
            <person name="Galperin M.Y."/>
            <person name="Jogler C."/>
        </authorList>
    </citation>
    <scope>NUCLEOTIDE SEQUENCE [LARGE SCALE GENOMIC DNA]</scope>
    <source>
        <strain evidence="1 2">CA13</strain>
    </source>
</reference>
<evidence type="ECO:0000313" key="1">
    <source>
        <dbReference type="EMBL" id="TWT81492.1"/>
    </source>
</evidence>
<gene>
    <name evidence="1" type="ORF">CA13_29450</name>
</gene>
<organism evidence="1 2">
    <name type="scientific">Novipirellula herctigrandis</name>
    <dbReference type="NCBI Taxonomy" id="2527986"/>
    <lineage>
        <taxon>Bacteria</taxon>
        <taxon>Pseudomonadati</taxon>
        <taxon>Planctomycetota</taxon>
        <taxon>Planctomycetia</taxon>
        <taxon>Pirellulales</taxon>
        <taxon>Pirellulaceae</taxon>
        <taxon>Novipirellula</taxon>
    </lineage>
</organism>
<name>A0A5C5Z285_9BACT</name>
<dbReference type="AlphaFoldDB" id="A0A5C5Z285"/>
<comment type="caution">
    <text evidence="1">The sequence shown here is derived from an EMBL/GenBank/DDBJ whole genome shotgun (WGS) entry which is preliminary data.</text>
</comment>
<sequence length="51" mass="5700">MKSPLLGLLFVLLVSTCALRPRHETQCKAMEKFTRFRLNEVAGKVVLGILA</sequence>
<proteinExistence type="predicted"/>